<evidence type="ECO:0000313" key="2">
    <source>
        <dbReference type="EMBL" id="RAV98164.1"/>
    </source>
</evidence>
<sequence>MRFASFLLFLLSSINVFSQKQSTVTVTVNRETQLFAIVTYLSGNIQFVIPSDYESAVKKEFKSFKKHPAVSEIKNLYKGKDFYIEAVHPMLGFRCSSLPELKIIYTPDHVDLAALEKYLQYLRNFADEIAYQDFYDAHRPAMEAWEKPVLDTIVKYEMADKLGNLFRQHKTFTVHLNPFNSWGGQAFVPNEHYADTNASFILGYNSYTASSGKDKPPFFNSRAMLVELLWHEGAHTYINARIKKNLKLFDESQSLLNEQRQTTLQKAGKFKWEWEYFLDEQITRATVAYLLLINMGEVDWLKECARQEQMGFTFTKEISLLLKTYDNDKAKYPDFTDFLPTIADFLKVKAKNSYGQSSQK</sequence>
<feature type="signal peptide" evidence="1">
    <location>
        <begin position="1"/>
        <end position="18"/>
    </location>
</feature>
<evidence type="ECO:0000256" key="1">
    <source>
        <dbReference type="SAM" id="SignalP"/>
    </source>
</evidence>
<reference evidence="2 3" key="1">
    <citation type="submission" date="2018-06" db="EMBL/GenBank/DDBJ databases">
        <title>Chryseolinea flavus sp. nov., a member of the phylum Bacteroidetes isolated from soil.</title>
        <authorList>
            <person name="Li Y."/>
            <person name="Wang J."/>
        </authorList>
    </citation>
    <scope>NUCLEOTIDE SEQUENCE [LARGE SCALE GENOMIC DNA]</scope>
    <source>
        <strain evidence="2 3">SDU1-6</strain>
    </source>
</reference>
<dbReference type="RefSeq" id="WP_112749710.1">
    <property type="nucleotide sequence ID" value="NZ_QMFY01000021.1"/>
</dbReference>
<keyword evidence="1" id="KW-0732">Signal</keyword>
<dbReference type="EMBL" id="QMFY01000021">
    <property type="protein sequence ID" value="RAV98164.1"/>
    <property type="molecule type" value="Genomic_DNA"/>
</dbReference>
<comment type="caution">
    <text evidence="2">The sequence shown here is derived from an EMBL/GenBank/DDBJ whole genome shotgun (WGS) entry which is preliminary data.</text>
</comment>
<gene>
    <name evidence="2" type="ORF">DQQ10_25190</name>
</gene>
<dbReference type="InterPro" id="IPR032560">
    <property type="entry name" value="DUF4932"/>
</dbReference>
<feature type="chain" id="PRO_5017041263" description="DUF4932 domain-containing protein" evidence="1">
    <location>
        <begin position="19"/>
        <end position="360"/>
    </location>
</feature>
<dbReference type="Proteomes" id="UP000251889">
    <property type="component" value="Unassembled WGS sequence"/>
</dbReference>
<evidence type="ECO:0000313" key="3">
    <source>
        <dbReference type="Proteomes" id="UP000251889"/>
    </source>
</evidence>
<accession>A0A364XV29</accession>
<evidence type="ECO:0008006" key="4">
    <source>
        <dbReference type="Google" id="ProtNLM"/>
    </source>
</evidence>
<dbReference type="Pfam" id="PF16286">
    <property type="entry name" value="DUF4932"/>
    <property type="match status" value="1"/>
</dbReference>
<name>A0A364XV29_9BACT</name>
<dbReference type="OrthoDB" id="6402335at2"/>
<organism evidence="2 3">
    <name type="scientific">Pseudochryseolinea flava</name>
    <dbReference type="NCBI Taxonomy" id="2059302"/>
    <lineage>
        <taxon>Bacteria</taxon>
        <taxon>Pseudomonadati</taxon>
        <taxon>Bacteroidota</taxon>
        <taxon>Cytophagia</taxon>
        <taxon>Cytophagales</taxon>
        <taxon>Fulvivirgaceae</taxon>
        <taxon>Pseudochryseolinea</taxon>
    </lineage>
</organism>
<protein>
    <recommendedName>
        <fullName evidence="4">DUF4932 domain-containing protein</fullName>
    </recommendedName>
</protein>
<proteinExistence type="predicted"/>
<dbReference type="AlphaFoldDB" id="A0A364XV29"/>
<keyword evidence="3" id="KW-1185">Reference proteome</keyword>